<dbReference type="STRING" id="1265313.HRUBRA_00983"/>
<dbReference type="EMBL" id="AUVB01000026">
    <property type="protein sequence ID" value="KGE04458.1"/>
    <property type="molecule type" value="Genomic_DNA"/>
</dbReference>
<protein>
    <submittedName>
        <fullName evidence="4">Arginine N-succinyltransferase</fullName>
        <ecNumber evidence="4">2.3.1.109</ecNumber>
    </submittedName>
</protein>
<dbReference type="PANTHER" id="PTHR30420">
    <property type="entry name" value="N-SUCCINYLARGININE DIHYDROLASE"/>
    <property type="match status" value="1"/>
</dbReference>
<comment type="caution">
    <text evidence="4">The sequence shown here is derived from an EMBL/GenBank/DDBJ whole genome shotgun (WGS) entry which is preliminary data.</text>
</comment>
<evidence type="ECO:0000256" key="2">
    <source>
        <dbReference type="ARBA" id="ARBA00022679"/>
    </source>
</evidence>
<keyword evidence="1" id="KW-0056">Arginine metabolism</keyword>
<dbReference type="InterPro" id="IPR016181">
    <property type="entry name" value="Acyl_CoA_acyltransferase"/>
</dbReference>
<name>A0A095VTQ1_9GAMM</name>
<dbReference type="Proteomes" id="UP000029640">
    <property type="component" value="Unassembled WGS sequence"/>
</dbReference>
<dbReference type="Gene3D" id="3.40.630.30">
    <property type="match status" value="1"/>
</dbReference>
<evidence type="ECO:0000256" key="3">
    <source>
        <dbReference type="ARBA" id="ARBA00023315"/>
    </source>
</evidence>
<dbReference type="eggNOG" id="COG3138">
    <property type="taxonomic scope" value="Bacteria"/>
</dbReference>
<dbReference type="EC" id="2.3.1.109" evidence="4"/>
<dbReference type="AlphaFoldDB" id="A0A095VTQ1"/>
<sequence length="403" mass="43176">MQARRLRRAFFDSLQLSGADAGVALTPDDYRTPRAGGITPEVCKAHGDRSRGELCWRTTSCEAAGMIIVRSVREDDLDSLYDLAREASPGMTTLPPDRDALAAKVALSSASVAKAVTKPGGEVYMLVMEDTATGAVVGTASVIACLGEEEPFYSYKLNKVTHKSRVLDKKVTVATLNLSNHFEGFAEVATLFLSPAYRQGGNGKLLARSRYLLMAAHRVRFPKAVMADLRGHYEDGGRSAFWEAVGRHFFDMDFAEADLFGALHGNQFIAELMPTQPVYVNLLPADAQAVIGRVNTAGEPALKLLEREGFRWQGHVDIFDAAPSVDAEIDTLATVAGTSRAIFAGALTGTEATTPTLVAAGAIDTFTACLVPAAAGPEGLRLPLEAIKVLPVEIGSDLWYAEL</sequence>
<evidence type="ECO:0000256" key="1">
    <source>
        <dbReference type="ARBA" id="ARBA00022503"/>
    </source>
</evidence>
<keyword evidence="2 4" id="KW-0808">Transferase</keyword>
<dbReference type="Pfam" id="PF04958">
    <property type="entry name" value="AstA"/>
    <property type="match status" value="1"/>
</dbReference>
<organism evidence="4 5">
    <name type="scientific">Pseudohaliea rubra DSM 19751</name>
    <dbReference type="NCBI Taxonomy" id="1265313"/>
    <lineage>
        <taxon>Bacteria</taxon>
        <taxon>Pseudomonadati</taxon>
        <taxon>Pseudomonadota</taxon>
        <taxon>Gammaproteobacteria</taxon>
        <taxon>Cellvibrionales</taxon>
        <taxon>Halieaceae</taxon>
        <taxon>Pseudohaliea</taxon>
    </lineage>
</organism>
<dbReference type="NCBIfam" id="TIGR03243">
    <property type="entry name" value="arg_catab_AOST"/>
    <property type="match status" value="1"/>
</dbReference>
<proteinExistence type="predicted"/>
<keyword evidence="3 4" id="KW-0012">Acyltransferase</keyword>
<dbReference type="InterPro" id="IPR007041">
    <property type="entry name" value="Arg_succinylTrfase_AstA/AruG"/>
</dbReference>
<gene>
    <name evidence="4" type="ORF">HRUBRA_00983</name>
</gene>
<dbReference type="PATRIC" id="fig|1265313.6.peg.969"/>
<dbReference type="HOGENOM" id="CLU_057655_0_0_6"/>
<dbReference type="GO" id="GO:0006527">
    <property type="term" value="P:L-arginine catabolic process"/>
    <property type="evidence" value="ECO:0007669"/>
    <property type="project" value="InterPro"/>
</dbReference>
<reference evidence="4 5" key="1">
    <citation type="journal article" date="2014" name="Genome Announc.">
        <title>Genome Sequence of Gammaproteobacterial Pseudohaliea rubra Type Strain DSM 19751, Isolated from Coastal Seawater of the Mediterranean Sea.</title>
        <authorList>
            <person name="Spring S."/>
            <person name="Fiebig A."/>
            <person name="Riedel T."/>
            <person name="Goker M."/>
            <person name="Klenk H.P."/>
        </authorList>
    </citation>
    <scope>NUCLEOTIDE SEQUENCE [LARGE SCALE GENOMIC DNA]</scope>
    <source>
        <strain evidence="4 5">DSM 19751</strain>
    </source>
</reference>
<dbReference type="GO" id="GO:0008791">
    <property type="term" value="F:arginine N-succinyltransferase activity"/>
    <property type="evidence" value="ECO:0007669"/>
    <property type="project" value="UniProtKB-EC"/>
</dbReference>
<dbReference type="SUPFAM" id="SSF55729">
    <property type="entry name" value="Acyl-CoA N-acyltransferases (Nat)"/>
    <property type="match status" value="1"/>
</dbReference>
<evidence type="ECO:0000313" key="4">
    <source>
        <dbReference type="EMBL" id="KGE04458.1"/>
    </source>
</evidence>
<dbReference type="OrthoDB" id="21121at2"/>
<dbReference type="PANTHER" id="PTHR30420:SF1">
    <property type="entry name" value="ARGININE N-SUCCINYLTRANSFERASE"/>
    <property type="match status" value="1"/>
</dbReference>
<accession>A0A095VTQ1</accession>
<keyword evidence="5" id="KW-1185">Reference proteome</keyword>
<evidence type="ECO:0000313" key="5">
    <source>
        <dbReference type="Proteomes" id="UP000029640"/>
    </source>
</evidence>